<protein>
    <recommendedName>
        <fullName evidence="1">PIR2-like helical domain-containing protein</fullName>
    </recommendedName>
</protein>
<proteinExistence type="predicted"/>
<dbReference type="PANTHER" id="PTHR33120">
    <property type="entry name" value="EXPRESSED PROTEIN-RELATED"/>
    <property type="match status" value="1"/>
</dbReference>
<dbReference type="ExpressionAtlas" id="R7WBT0">
    <property type="expression patterns" value="baseline"/>
</dbReference>
<dbReference type="InterPro" id="IPR046527">
    <property type="entry name" value="PIR2-like_helical"/>
</dbReference>
<organism evidence="2">
    <name type="scientific">Aegilops tauschii</name>
    <name type="common">Tausch's goatgrass</name>
    <name type="synonym">Aegilops squarrosa</name>
    <dbReference type="NCBI Taxonomy" id="37682"/>
    <lineage>
        <taxon>Eukaryota</taxon>
        <taxon>Viridiplantae</taxon>
        <taxon>Streptophyta</taxon>
        <taxon>Embryophyta</taxon>
        <taxon>Tracheophyta</taxon>
        <taxon>Spermatophyta</taxon>
        <taxon>Magnoliopsida</taxon>
        <taxon>Liliopsida</taxon>
        <taxon>Poales</taxon>
        <taxon>Poaceae</taxon>
        <taxon>BOP clade</taxon>
        <taxon>Pooideae</taxon>
        <taxon>Triticodae</taxon>
        <taxon>Triticeae</taxon>
        <taxon>Triticinae</taxon>
        <taxon>Aegilops</taxon>
    </lineage>
</organism>
<dbReference type="AlphaFoldDB" id="R7WBT0"/>
<dbReference type="PANTHER" id="PTHR33120:SF42">
    <property type="entry name" value="OS12G0105000 PROTEIN"/>
    <property type="match status" value="1"/>
</dbReference>
<evidence type="ECO:0000259" key="1">
    <source>
        <dbReference type="Pfam" id="PF20235"/>
    </source>
</evidence>
<name>R7WBT0_AEGTA</name>
<reference evidence="2" key="1">
    <citation type="submission" date="2015-06" db="UniProtKB">
        <authorList>
            <consortium name="EnsemblPlants"/>
        </authorList>
    </citation>
    <scope>IDENTIFICATION</scope>
</reference>
<dbReference type="EnsemblPlants" id="EMT16895">
    <property type="protein sequence ID" value="EMT16895"/>
    <property type="gene ID" value="F775_43281"/>
</dbReference>
<sequence length="231" mass="25280">MPAPAADPAGAGDPPRDGCFFSTTGKSTFFFTETMGNERPPPLMDPLAPEYFEDIAKFYLEAARRLPMDAIPGLARCISRSGLAVGLCDPVTNILLTTISTFAKEKDHYVRPVEHSADAVEQTRDKFTFADGARRSRAGLIGFMLCYFRYLTEPQAKQCLAMAGHDLPLAVMLVEQGCFRGHRCPLAPDAARTKAALKQAARHARGCSAPDELVRLMTSRDKDINLVLSLE</sequence>
<dbReference type="Pfam" id="PF20235">
    <property type="entry name" value="PIR2-like_helical"/>
    <property type="match status" value="1"/>
</dbReference>
<evidence type="ECO:0000313" key="2">
    <source>
        <dbReference type="EnsemblPlants" id="EMT16895"/>
    </source>
</evidence>
<accession>R7WBT0</accession>
<feature type="domain" description="PIR2-like helical" evidence="1">
    <location>
        <begin position="54"/>
        <end position="174"/>
    </location>
</feature>